<organism evidence="1">
    <name type="scientific">Timema monikensis</name>
    <dbReference type="NCBI Taxonomy" id="170555"/>
    <lineage>
        <taxon>Eukaryota</taxon>
        <taxon>Metazoa</taxon>
        <taxon>Ecdysozoa</taxon>
        <taxon>Arthropoda</taxon>
        <taxon>Hexapoda</taxon>
        <taxon>Insecta</taxon>
        <taxon>Pterygota</taxon>
        <taxon>Neoptera</taxon>
        <taxon>Polyneoptera</taxon>
        <taxon>Phasmatodea</taxon>
        <taxon>Timematodea</taxon>
        <taxon>Timematoidea</taxon>
        <taxon>Timematidae</taxon>
        <taxon>Timema</taxon>
    </lineage>
</organism>
<protein>
    <submittedName>
        <fullName evidence="1">Uncharacterized protein</fullName>
    </submittedName>
</protein>
<gene>
    <name evidence="1" type="ORF">TMSB3V08_LOCUS8235</name>
</gene>
<reference evidence="1" key="1">
    <citation type="submission" date="2020-11" db="EMBL/GenBank/DDBJ databases">
        <authorList>
            <person name="Tran Van P."/>
        </authorList>
    </citation>
    <scope>NUCLEOTIDE SEQUENCE</scope>
</reference>
<dbReference type="AlphaFoldDB" id="A0A7R9ECI1"/>
<accession>A0A7R9ECI1</accession>
<sequence length="121" mass="13106">MPKEKSCKSVLFKQWIDGDRNFTTDGKIIFCQPGSKEVVQTFDEEQAVAITEANAAVFCSSAVLAYVKSNFGNLPGAITVLEARDLPLVKAVTIMRGIEENLNQASGSVGTVIVDKLNRVL</sequence>
<evidence type="ECO:0000313" key="1">
    <source>
        <dbReference type="EMBL" id="CAD7431504.1"/>
    </source>
</evidence>
<proteinExistence type="predicted"/>
<dbReference type="EMBL" id="OB794997">
    <property type="protein sequence ID" value="CAD7431504.1"/>
    <property type="molecule type" value="Genomic_DNA"/>
</dbReference>
<name>A0A7R9ECI1_9NEOP</name>